<reference evidence="1 2" key="1">
    <citation type="journal article" date="2021" name="Microorganisms">
        <title>The Ever-Expanding Pseudomonas Genus: Description of 43 New Species and Partition of the Pseudomonas putida Group.</title>
        <authorList>
            <person name="Girard L."/>
            <person name="Lood C."/>
            <person name="Hofte M."/>
            <person name="Vandamme P."/>
            <person name="Rokni-Zadeh H."/>
            <person name="van Noort V."/>
            <person name="Lavigne R."/>
            <person name="De Mot R."/>
        </authorList>
    </citation>
    <scope>NUCLEOTIDE SEQUENCE [LARGE SCALE GENOMIC DNA]</scope>
    <source>
        <strain evidence="1 2">COW77</strain>
    </source>
</reference>
<evidence type="ECO:0000313" key="2">
    <source>
        <dbReference type="Proteomes" id="UP000824010"/>
    </source>
</evidence>
<sequence length="70" mass="8020">MTSNLRMQGLQDDLMRSANELDELSQALDGHVRFLRHSIHQADAHIMGEHVDDLRHSASEMRDIARTIEP</sequence>
<dbReference type="EMBL" id="CP077077">
    <property type="protein sequence ID" value="QXH54940.1"/>
    <property type="molecule type" value="Genomic_DNA"/>
</dbReference>
<evidence type="ECO:0000313" key="1">
    <source>
        <dbReference type="EMBL" id="QXH54940.1"/>
    </source>
</evidence>
<proteinExistence type="predicted"/>
<dbReference type="Proteomes" id="UP000824010">
    <property type="component" value="Chromosome"/>
</dbReference>
<evidence type="ECO:0008006" key="3">
    <source>
        <dbReference type="Google" id="ProtNLM"/>
    </source>
</evidence>
<keyword evidence="2" id="KW-1185">Reference proteome</keyword>
<accession>A0ABX8NGH1</accession>
<gene>
    <name evidence="1" type="ORF">KSS90_16420</name>
</gene>
<dbReference type="RefSeq" id="WP_217866427.1">
    <property type="nucleotide sequence ID" value="NZ_CP077077.1"/>
</dbReference>
<organism evidence="1 2">
    <name type="scientific">Pseudomonas maumuensis</name>
    <dbReference type="NCBI Taxonomy" id="2842354"/>
    <lineage>
        <taxon>Bacteria</taxon>
        <taxon>Pseudomonadati</taxon>
        <taxon>Pseudomonadota</taxon>
        <taxon>Gammaproteobacteria</taxon>
        <taxon>Pseudomonadales</taxon>
        <taxon>Pseudomonadaceae</taxon>
        <taxon>Pseudomonas</taxon>
    </lineage>
</organism>
<name>A0ABX8NGH1_9PSED</name>
<protein>
    <recommendedName>
        <fullName evidence="3">t-SNARE coiled-coil homology domain-containing protein</fullName>
    </recommendedName>
</protein>